<keyword evidence="2" id="KW-1185">Reference proteome</keyword>
<reference evidence="1" key="1">
    <citation type="submission" date="2021-09" db="EMBL/GenBank/DDBJ databases">
        <title>The genome of Mauremys mutica provides insights into the evolution of semi-aquatic lifestyle.</title>
        <authorList>
            <person name="Gong S."/>
            <person name="Gao Y."/>
        </authorList>
    </citation>
    <scope>NUCLEOTIDE SEQUENCE</scope>
    <source>
        <strain evidence="1">MM-2020</strain>
        <tissue evidence="1">Muscle</tissue>
    </source>
</reference>
<evidence type="ECO:0008006" key="3">
    <source>
        <dbReference type="Google" id="ProtNLM"/>
    </source>
</evidence>
<accession>A0A9D3X3R1</accession>
<dbReference type="AlphaFoldDB" id="A0A9D3X3R1"/>
<comment type="caution">
    <text evidence="1">The sequence shown here is derived from an EMBL/GenBank/DDBJ whole genome shotgun (WGS) entry which is preliminary data.</text>
</comment>
<evidence type="ECO:0000313" key="1">
    <source>
        <dbReference type="EMBL" id="KAH1173269.1"/>
    </source>
</evidence>
<dbReference type="Proteomes" id="UP000827986">
    <property type="component" value="Unassembled WGS sequence"/>
</dbReference>
<organism evidence="1 2">
    <name type="scientific">Mauremys mutica</name>
    <name type="common">yellowpond turtle</name>
    <dbReference type="NCBI Taxonomy" id="74926"/>
    <lineage>
        <taxon>Eukaryota</taxon>
        <taxon>Metazoa</taxon>
        <taxon>Chordata</taxon>
        <taxon>Craniata</taxon>
        <taxon>Vertebrata</taxon>
        <taxon>Euteleostomi</taxon>
        <taxon>Archelosauria</taxon>
        <taxon>Testudinata</taxon>
        <taxon>Testudines</taxon>
        <taxon>Cryptodira</taxon>
        <taxon>Durocryptodira</taxon>
        <taxon>Testudinoidea</taxon>
        <taxon>Geoemydidae</taxon>
        <taxon>Geoemydinae</taxon>
        <taxon>Mauremys</taxon>
    </lineage>
</organism>
<protein>
    <recommendedName>
        <fullName evidence="3">Dynein axonemal heavy chain 14</fullName>
    </recommendedName>
</protein>
<proteinExistence type="predicted"/>
<gene>
    <name evidence="1" type="ORF">KIL84_017108</name>
</gene>
<name>A0A9D3X3R1_9SAUR</name>
<sequence>MDEQSTLPKTKLVSRLQLGPENTEIPHMVEGRYIMHEQAVNIEENSSSLPSSVEKYPTALRTAVYRTGTERKHKTTVKEGKMGFEYVLSRKLRESPEVAQCETMISLELKSDIGKKHSMIPVHEEVQHVVGTSASSSIDNDDKETELQTVVSEPSCHTKICKQQKAGTSHNKPIREKVYSYDRTEPTDDDVIKHILRLRGKLGWQTILPPRGYIAEETKATIIQKIALRRPLLLKDSGEYIYCLRRSRNNPKAPYNPYDLQVVSANSARHNKEYWTITASFVSKFSVVHKAEEMEIIPVMEWLCERQLYYMICNFNVFSNVRMKKYFFTWKINVRRAKTTKSKTMMYNQLFLADELFLSCLLYIQGLCEDACNINCCKGSEDNAVYLIKVDRFRTYSLDEFCEEQYQQNKEALHQLQTFREKVIKAIQSTFLRVAEMKGAQKLFQSVPSDSKENPKYAEISEWRQMMKRFSRFLLLVDKIFQELLRKLVHNAVQLLLELFKGSSNVINPDEKKNENLISIYKNTLVKLSGLLDAEYCSVGVSKEFIRDFERAPQESSFHSREDKVLKPEIITVADIDKVLEDVKKQLEGEQEYAPVFEVNIGLRIPFEKINDRGSHQEDDPESCEMQDDDSFSLTSVEFLKQRLKDDDNLKSWTQSKSKRAYEELSENTKKQTFKLSQGKTDLSACKGEVKPESDNKAELKHECSSSFCTDIFLIPNRRQFSKKLQGIVDGLENTTAGSGQLEKRILVNGLNAKFE</sequence>
<feature type="non-terminal residue" evidence="1">
    <location>
        <position position="1"/>
    </location>
</feature>
<evidence type="ECO:0000313" key="2">
    <source>
        <dbReference type="Proteomes" id="UP000827986"/>
    </source>
</evidence>
<dbReference type="EMBL" id="JAHDVG010000482">
    <property type="protein sequence ID" value="KAH1173269.1"/>
    <property type="molecule type" value="Genomic_DNA"/>
</dbReference>